<proteinExistence type="predicted"/>
<dbReference type="AlphaFoldDB" id="A0A060UR24"/>
<dbReference type="EMBL" id="CCCS020000045">
    <property type="protein sequence ID" value="CDQ11052.1"/>
    <property type="molecule type" value="Genomic_DNA"/>
</dbReference>
<gene>
    <name evidence="1" type="ORF">AFERRI_50017</name>
</gene>
<organism evidence="1">
    <name type="scientific">Acidithiobacillus ferrivorans</name>
    <dbReference type="NCBI Taxonomy" id="160808"/>
    <lineage>
        <taxon>Bacteria</taxon>
        <taxon>Pseudomonadati</taxon>
        <taxon>Pseudomonadota</taxon>
        <taxon>Acidithiobacillia</taxon>
        <taxon>Acidithiobacillales</taxon>
        <taxon>Acidithiobacillaceae</taxon>
        <taxon>Acidithiobacillus</taxon>
    </lineage>
</organism>
<sequence>MEDLIAIGAYGIKLVIKVSVQGFGDNAWSESRKYASTVIHDG</sequence>
<name>A0A060UR24_9PROT</name>
<comment type="caution">
    <text evidence="1">The sequence shown here is derived from an EMBL/GenBank/DDBJ whole genome shotgun (WGS) entry which is preliminary data.</text>
</comment>
<reference evidence="1" key="1">
    <citation type="submission" date="2014-03" db="EMBL/GenBank/DDBJ databases">
        <authorList>
            <person name="Genoscope - CEA"/>
        </authorList>
    </citation>
    <scope>NUCLEOTIDE SEQUENCE [LARGE SCALE GENOMIC DNA]</scope>
    <source>
        <strain evidence="1">CF27</strain>
    </source>
</reference>
<evidence type="ECO:0000313" key="1">
    <source>
        <dbReference type="EMBL" id="CDQ11052.1"/>
    </source>
</evidence>
<reference evidence="1" key="2">
    <citation type="submission" date="2014-07" db="EMBL/GenBank/DDBJ databases">
        <title>Initial genome analysis of the psychrotolerant acidophile Acidithiobacillus ferrivorans CF27: insights into iron and sulfur oxidation pathways and into biofilm formation.</title>
        <authorList>
            <person name="Talla E."/>
            <person name="Hedrich S."/>
            <person name="Mangenot S."/>
            <person name="Ji B."/>
            <person name="Johnson D.B."/>
            <person name="Barbe V."/>
            <person name="Bonnefoy V."/>
        </authorList>
    </citation>
    <scope>NUCLEOTIDE SEQUENCE [LARGE SCALE GENOMIC DNA]</scope>
    <source>
        <strain evidence="1">CF27</strain>
    </source>
</reference>
<accession>A0A060UR24</accession>
<protein>
    <submittedName>
        <fullName evidence="1">Uncharacterized protein</fullName>
    </submittedName>
</protein>